<dbReference type="EMBL" id="BMFA01000018">
    <property type="protein sequence ID" value="GGB62801.1"/>
    <property type="molecule type" value="Genomic_DNA"/>
</dbReference>
<gene>
    <name evidence="1" type="ORF">GCM10011316_38360</name>
</gene>
<name>A0A916X2L0_9HYPH</name>
<dbReference type="Proteomes" id="UP000605148">
    <property type="component" value="Unassembled WGS sequence"/>
</dbReference>
<evidence type="ECO:0000313" key="2">
    <source>
        <dbReference type="Proteomes" id="UP000605148"/>
    </source>
</evidence>
<protein>
    <submittedName>
        <fullName evidence="1">Uncharacterized protein</fullName>
    </submittedName>
</protein>
<organism evidence="1 2">
    <name type="scientific">Roseibium aquae</name>
    <dbReference type="NCBI Taxonomy" id="1323746"/>
    <lineage>
        <taxon>Bacteria</taxon>
        <taxon>Pseudomonadati</taxon>
        <taxon>Pseudomonadota</taxon>
        <taxon>Alphaproteobacteria</taxon>
        <taxon>Hyphomicrobiales</taxon>
        <taxon>Stappiaceae</taxon>
        <taxon>Roseibium</taxon>
    </lineage>
</organism>
<reference evidence="1" key="1">
    <citation type="journal article" date="2014" name="Int. J. Syst. Evol. Microbiol.">
        <title>Complete genome sequence of Corynebacterium casei LMG S-19264T (=DSM 44701T), isolated from a smear-ripened cheese.</title>
        <authorList>
            <consortium name="US DOE Joint Genome Institute (JGI-PGF)"/>
            <person name="Walter F."/>
            <person name="Albersmeier A."/>
            <person name="Kalinowski J."/>
            <person name="Ruckert C."/>
        </authorList>
    </citation>
    <scope>NUCLEOTIDE SEQUENCE</scope>
    <source>
        <strain evidence="1">CGMCC 1.12426</strain>
    </source>
</reference>
<evidence type="ECO:0000313" key="1">
    <source>
        <dbReference type="EMBL" id="GGB62801.1"/>
    </source>
</evidence>
<sequence length="167" mass="18306">MSDLLHERCPENGWLLLVYDGATWIGTTPAARQNMSLLGVGTTANVSNPFSAKLNAALWTAKTVAKGGTGDLFLQLNKEAAGNDLGLTLKTGFVTKALVGLFGSDRFRLSVSANGSSFFDGVSVDKPMQNGFIERFMYRRPRGRKCFERDVHRRVRSSIRPVRAAHT</sequence>
<comment type="caution">
    <text evidence="1">The sequence shown here is derived from an EMBL/GenBank/DDBJ whole genome shotgun (WGS) entry which is preliminary data.</text>
</comment>
<accession>A0A916X2L0</accession>
<proteinExistence type="predicted"/>
<dbReference type="RefSeq" id="WP_244299368.1">
    <property type="nucleotide sequence ID" value="NZ_BMFA01000018.1"/>
</dbReference>
<reference evidence="1" key="2">
    <citation type="submission" date="2020-09" db="EMBL/GenBank/DDBJ databases">
        <authorList>
            <person name="Sun Q."/>
            <person name="Zhou Y."/>
        </authorList>
    </citation>
    <scope>NUCLEOTIDE SEQUENCE</scope>
    <source>
        <strain evidence="1">CGMCC 1.12426</strain>
    </source>
</reference>
<keyword evidence="2" id="KW-1185">Reference proteome</keyword>
<dbReference type="AlphaFoldDB" id="A0A916X2L0"/>